<dbReference type="Proteomes" id="UP001497535">
    <property type="component" value="Unassembled WGS sequence"/>
</dbReference>
<comment type="caution">
    <text evidence="1">The sequence shown here is derived from an EMBL/GenBank/DDBJ whole genome shotgun (WGS) entry which is preliminary data.</text>
</comment>
<reference evidence="1" key="1">
    <citation type="submission" date="2023-11" db="EMBL/GenBank/DDBJ databases">
        <authorList>
            <person name="Poullet M."/>
        </authorList>
    </citation>
    <scope>NUCLEOTIDE SEQUENCE</scope>
    <source>
        <strain evidence="1">E1834</strain>
    </source>
</reference>
<dbReference type="EMBL" id="CAVMJV010000114">
    <property type="protein sequence ID" value="CAK5103586.1"/>
    <property type="molecule type" value="Genomic_DNA"/>
</dbReference>
<gene>
    <name evidence="1" type="ORF">MENTE1834_LOCUS42790</name>
</gene>
<organism evidence="1 2">
    <name type="scientific">Meloidogyne enterolobii</name>
    <name type="common">Root-knot nematode worm</name>
    <name type="synonym">Meloidogyne mayaguensis</name>
    <dbReference type="NCBI Taxonomy" id="390850"/>
    <lineage>
        <taxon>Eukaryota</taxon>
        <taxon>Metazoa</taxon>
        <taxon>Ecdysozoa</taxon>
        <taxon>Nematoda</taxon>
        <taxon>Chromadorea</taxon>
        <taxon>Rhabditida</taxon>
        <taxon>Tylenchina</taxon>
        <taxon>Tylenchomorpha</taxon>
        <taxon>Tylenchoidea</taxon>
        <taxon>Meloidogynidae</taxon>
        <taxon>Meloidogyninae</taxon>
        <taxon>Meloidogyne</taxon>
    </lineage>
</organism>
<evidence type="ECO:0000313" key="2">
    <source>
        <dbReference type="Proteomes" id="UP001497535"/>
    </source>
</evidence>
<evidence type="ECO:0000313" key="1">
    <source>
        <dbReference type="EMBL" id="CAK5103586.1"/>
    </source>
</evidence>
<sequence>MRKSTVIEDLLQQIEKNKKEVTISSSWDFYKKIFYFLGKEIFLLF</sequence>
<keyword evidence="2" id="KW-1185">Reference proteome</keyword>
<name>A0ACB1AWD6_MELEN</name>
<proteinExistence type="predicted"/>
<accession>A0ACB1AWD6</accession>
<protein>
    <submittedName>
        <fullName evidence="1">Uncharacterized protein</fullName>
    </submittedName>
</protein>